<dbReference type="CDD" id="cd18186">
    <property type="entry name" value="BTB_POZ_ZBTB_KLHL-like"/>
    <property type="match status" value="1"/>
</dbReference>
<dbReference type="AlphaFoldDB" id="A0A9W4SWB8"/>
<proteinExistence type="predicted"/>
<dbReference type="Pfam" id="PF00651">
    <property type="entry name" value="BTB"/>
    <property type="match status" value="1"/>
</dbReference>
<sequence>MSTIADQVCQSNLPDLPSQHPEPLIEGIPTLYIVAKLHEMGSSYFQDKFSAFAELRIEGIDKSFWIHREYLELQSSFFKKVLEQVGQGDMILISLPSPATFEPILEYLYTGNDDKLYDLLNLDNYYDFWQNVVCLGLGSDIRNIILSFSQNEVDI</sequence>
<evidence type="ECO:0000259" key="1">
    <source>
        <dbReference type="PROSITE" id="PS50097"/>
    </source>
</evidence>
<protein>
    <submittedName>
        <fullName evidence="2">7485_t:CDS:1</fullName>
    </submittedName>
</protein>
<dbReference type="EMBL" id="CAMKVN010002522">
    <property type="protein sequence ID" value="CAI2181453.1"/>
    <property type="molecule type" value="Genomic_DNA"/>
</dbReference>
<dbReference type="InterPro" id="IPR011333">
    <property type="entry name" value="SKP1/BTB/POZ_sf"/>
</dbReference>
<comment type="caution">
    <text evidence="2">The sequence shown here is derived from an EMBL/GenBank/DDBJ whole genome shotgun (WGS) entry which is preliminary data.</text>
</comment>
<accession>A0A9W4SWB8</accession>
<dbReference type="SUPFAM" id="SSF54695">
    <property type="entry name" value="POZ domain"/>
    <property type="match status" value="1"/>
</dbReference>
<evidence type="ECO:0000313" key="2">
    <source>
        <dbReference type="EMBL" id="CAI2181453.1"/>
    </source>
</evidence>
<dbReference type="InterPro" id="IPR000210">
    <property type="entry name" value="BTB/POZ_dom"/>
</dbReference>
<name>A0A9W4SWB8_9GLOM</name>
<dbReference type="Proteomes" id="UP001153678">
    <property type="component" value="Unassembled WGS sequence"/>
</dbReference>
<organism evidence="2 3">
    <name type="scientific">Funneliformis geosporum</name>
    <dbReference type="NCBI Taxonomy" id="1117311"/>
    <lineage>
        <taxon>Eukaryota</taxon>
        <taxon>Fungi</taxon>
        <taxon>Fungi incertae sedis</taxon>
        <taxon>Mucoromycota</taxon>
        <taxon>Glomeromycotina</taxon>
        <taxon>Glomeromycetes</taxon>
        <taxon>Glomerales</taxon>
        <taxon>Glomeraceae</taxon>
        <taxon>Funneliformis</taxon>
    </lineage>
</organism>
<dbReference type="PROSITE" id="PS50097">
    <property type="entry name" value="BTB"/>
    <property type="match status" value="1"/>
</dbReference>
<reference evidence="2" key="1">
    <citation type="submission" date="2022-08" db="EMBL/GenBank/DDBJ databases">
        <authorList>
            <person name="Kallberg Y."/>
            <person name="Tangrot J."/>
            <person name="Rosling A."/>
        </authorList>
    </citation>
    <scope>NUCLEOTIDE SEQUENCE</scope>
    <source>
        <strain evidence="2">Wild A</strain>
    </source>
</reference>
<evidence type="ECO:0000313" key="3">
    <source>
        <dbReference type="Proteomes" id="UP001153678"/>
    </source>
</evidence>
<dbReference type="Gene3D" id="3.30.710.10">
    <property type="entry name" value="Potassium Channel Kv1.1, Chain A"/>
    <property type="match status" value="1"/>
</dbReference>
<gene>
    <name evidence="2" type="ORF">FWILDA_LOCUS10093</name>
</gene>
<keyword evidence="3" id="KW-1185">Reference proteome</keyword>
<dbReference type="OrthoDB" id="2306153at2759"/>
<feature type="domain" description="BTB" evidence="1">
    <location>
        <begin position="51"/>
        <end position="112"/>
    </location>
</feature>